<keyword evidence="5" id="KW-0966">Cell projection</keyword>
<accession>A0A6H5HQA5</accession>
<evidence type="ECO:0000256" key="2">
    <source>
        <dbReference type="ARBA" id="ARBA00022574"/>
    </source>
</evidence>
<evidence type="ECO:0000256" key="3">
    <source>
        <dbReference type="ARBA" id="ARBA00022737"/>
    </source>
</evidence>
<evidence type="ECO:0000256" key="4">
    <source>
        <dbReference type="ARBA" id="ARBA00023069"/>
    </source>
</evidence>
<gene>
    <name evidence="7" type="ORF">NTEN_LOCUS23601</name>
</gene>
<dbReference type="OrthoDB" id="10258787at2759"/>
<evidence type="ECO:0000313" key="8">
    <source>
        <dbReference type="Proteomes" id="UP000479000"/>
    </source>
</evidence>
<sequence length="154" mass="17327">MVGSIQGNERRARRGVEVLRRSGRLHVPCSYDVPFGRYGEGSADRGKHRRSGSLLLFGRALRGDGDAADGRPLLHEGYCVHKRHPTVQTWEHNVMLNDELAEKLSPEEGHENRNELLETLADCALAQANYHLATKKYTQAGNKVFQLIQYHILA</sequence>
<dbReference type="EMBL" id="CADCXU010034731">
    <property type="protein sequence ID" value="CAB0019976.1"/>
    <property type="molecule type" value="Genomic_DNA"/>
</dbReference>
<protein>
    <recommendedName>
        <fullName evidence="6">IF140/IFT172/WDR19 TPR domain-containing protein</fullName>
    </recommendedName>
</protein>
<evidence type="ECO:0000256" key="1">
    <source>
        <dbReference type="ARBA" id="ARBA00004138"/>
    </source>
</evidence>
<keyword evidence="3" id="KW-0677">Repeat</keyword>
<feature type="domain" description="IF140/IFT172/WDR19 TPR" evidence="6">
    <location>
        <begin position="90"/>
        <end position="144"/>
    </location>
</feature>
<keyword evidence="4" id="KW-0969">Cilium</keyword>
<proteinExistence type="predicted"/>
<dbReference type="InterPro" id="IPR056168">
    <property type="entry name" value="TPR_IF140/IFT172/WDR19"/>
</dbReference>
<comment type="subcellular location">
    <subcellularLocation>
        <location evidence="1">Cell projection</location>
        <location evidence="1">Cilium</location>
    </subcellularLocation>
</comment>
<dbReference type="AlphaFoldDB" id="A0A6H5HQA5"/>
<name>A0A6H5HQA5_9HEMI</name>
<keyword evidence="2" id="KW-0853">WD repeat</keyword>
<keyword evidence="8" id="KW-1185">Reference proteome</keyword>
<evidence type="ECO:0000256" key="5">
    <source>
        <dbReference type="ARBA" id="ARBA00023273"/>
    </source>
</evidence>
<dbReference type="Proteomes" id="UP000479000">
    <property type="component" value="Unassembled WGS sequence"/>
</dbReference>
<evidence type="ECO:0000259" key="6">
    <source>
        <dbReference type="Pfam" id="PF24762"/>
    </source>
</evidence>
<evidence type="ECO:0000313" key="7">
    <source>
        <dbReference type="EMBL" id="CAB0019976.1"/>
    </source>
</evidence>
<dbReference type="GO" id="GO:0005929">
    <property type="term" value="C:cilium"/>
    <property type="evidence" value="ECO:0007669"/>
    <property type="project" value="UniProtKB-SubCell"/>
</dbReference>
<dbReference type="Pfam" id="PF24762">
    <property type="entry name" value="TPR_IF140-IFT172"/>
    <property type="match status" value="1"/>
</dbReference>
<reference evidence="7 8" key="1">
    <citation type="submission" date="2020-02" db="EMBL/GenBank/DDBJ databases">
        <authorList>
            <person name="Ferguson B K."/>
        </authorList>
    </citation>
    <scope>NUCLEOTIDE SEQUENCE [LARGE SCALE GENOMIC DNA]</scope>
</reference>
<organism evidence="7 8">
    <name type="scientific">Nesidiocoris tenuis</name>
    <dbReference type="NCBI Taxonomy" id="355587"/>
    <lineage>
        <taxon>Eukaryota</taxon>
        <taxon>Metazoa</taxon>
        <taxon>Ecdysozoa</taxon>
        <taxon>Arthropoda</taxon>
        <taxon>Hexapoda</taxon>
        <taxon>Insecta</taxon>
        <taxon>Pterygota</taxon>
        <taxon>Neoptera</taxon>
        <taxon>Paraneoptera</taxon>
        <taxon>Hemiptera</taxon>
        <taxon>Heteroptera</taxon>
        <taxon>Panheteroptera</taxon>
        <taxon>Cimicomorpha</taxon>
        <taxon>Miridae</taxon>
        <taxon>Dicyphina</taxon>
        <taxon>Nesidiocoris</taxon>
    </lineage>
</organism>